<organism evidence="1 2">
    <name type="scientific">Fusarium oxysporum f. sp. cubense</name>
    <dbReference type="NCBI Taxonomy" id="61366"/>
    <lineage>
        <taxon>Eukaryota</taxon>
        <taxon>Fungi</taxon>
        <taxon>Dikarya</taxon>
        <taxon>Ascomycota</taxon>
        <taxon>Pezizomycotina</taxon>
        <taxon>Sordariomycetes</taxon>
        <taxon>Hypocreomycetidae</taxon>
        <taxon>Hypocreales</taxon>
        <taxon>Nectriaceae</taxon>
        <taxon>Fusarium</taxon>
        <taxon>Fusarium oxysporum species complex</taxon>
    </lineage>
</organism>
<name>A0A5C6SD13_FUSOC</name>
<gene>
    <name evidence="1" type="ORF">FocTR4_00012008</name>
</gene>
<sequence>MLLSHCGQVSSKSSSLGLYYNSPEPAIIYIKCGFAINPIHAPRYPGNKHYLFADERARLGDIREGHTRSCDSAAPASPYRRTGYDVQAGKRHSKIYVVTSLLLLQSYLIAGLTDLCLEVVQEEK</sequence>
<dbReference type="AlphaFoldDB" id="A0A5C6SD13"/>
<dbReference type="Proteomes" id="UP000321331">
    <property type="component" value="Unassembled WGS sequence"/>
</dbReference>
<protein>
    <submittedName>
        <fullName evidence="1">Uncharacterized protein</fullName>
    </submittedName>
</protein>
<accession>A0A5C6SD13</accession>
<comment type="caution">
    <text evidence="1">The sequence shown here is derived from an EMBL/GenBank/DDBJ whole genome shotgun (WGS) entry which is preliminary data.</text>
</comment>
<dbReference type="EMBL" id="VMNF01000014">
    <property type="protein sequence ID" value="TXB96452.1"/>
    <property type="molecule type" value="Genomic_DNA"/>
</dbReference>
<proteinExistence type="predicted"/>
<reference evidence="1 2" key="1">
    <citation type="submission" date="2019-07" db="EMBL/GenBank/DDBJ databases">
        <title>The First High-Quality Draft Genome Sequence of the Causal Agent of the Current Panama Disease Epidemic.</title>
        <authorList>
            <person name="Warmington R.J."/>
            <person name="Kay W."/>
            <person name="Jeffries A."/>
            <person name="Bebber D."/>
            <person name="Moore K."/>
            <person name="Studholme D.J."/>
        </authorList>
    </citation>
    <scope>NUCLEOTIDE SEQUENCE [LARGE SCALE GENOMIC DNA]</scope>
    <source>
        <strain evidence="1 2">TR4</strain>
    </source>
</reference>
<evidence type="ECO:0000313" key="1">
    <source>
        <dbReference type="EMBL" id="TXB96452.1"/>
    </source>
</evidence>
<evidence type="ECO:0000313" key="2">
    <source>
        <dbReference type="Proteomes" id="UP000321331"/>
    </source>
</evidence>